<protein>
    <submittedName>
        <fullName evidence="2">Uncharacterized protein</fullName>
    </submittedName>
</protein>
<feature type="region of interest" description="Disordered" evidence="1">
    <location>
        <begin position="512"/>
        <end position="548"/>
    </location>
</feature>
<dbReference type="InParanoid" id="A0A3N4LF08"/>
<feature type="compositionally biased region" description="Basic residues" evidence="1">
    <location>
        <begin position="539"/>
        <end position="548"/>
    </location>
</feature>
<keyword evidence="3" id="KW-1185">Reference proteome</keyword>
<gene>
    <name evidence="2" type="ORF">L211DRAFT_895476</name>
</gene>
<accession>A0A3N4LF08</accession>
<dbReference type="AlphaFoldDB" id="A0A3N4LF08"/>
<evidence type="ECO:0000256" key="1">
    <source>
        <dbReference type="SAM" id="MobiDB-lite"/>
    </source>
</evidence>
<reference evidence="2 3" key="1">
    <citation type="journal article" date="2018" name="Nat. Ecol. Evol.">
        <title>Pezizomycetes genomes reveal the molecular basis of ectomycorrhizal truffle lifestyle.</title>
        <authorList>
            <person name="Murat C."/>
            <person name="Payen T."/>
            <person name="Noel B."/>
            <person name="Kuo A."/>
            <person name="Morin E."/>
            <person name="Chen J."/>
            <person name="Kohler A."/>
            <person name="Krizsan K."/>
            <person name="Balestrini R."/>
            <person name="Da Silva C."/>
            <person name="Montanini B."/>
            <person name="Hainaut M."/>
            <person name="Levati E."/>
            <person name="Barry K.W."/>
            <person name="Belfiori B."/>
            <person name="Cichocki N."/>
            <person name="Clum A."/>
            <person name="Dockter R.B."/>
            <person name="Fauchery L."/>
            <person name="Guy J."/>
            <person name="Iotti M."/>
            <person name="Le Tacon F."/>
            <person name="Lindquist E.A."/>
            <person name="Lipzen A."/>
            <person name="Malagnac F."/>
            <person name="Mello A."/>
            <person name="Molinier V."/>
            <person name="Miyauchi S."/>
            <person name="Poulain J."/>
            <person name="Riccioni C."/>
            <person name="Rubini A."/>
            <person name="Sitrit Y."/>
            <person name="Splivallo R."/>
            <person name="Traeger S."/>
            <person name="Wang M."/>
            <person name="Zifcakova L."/>
            <person name="Wipf D."/>
            <person name="Zambonelli A."/>
            <person name="Paolocci F."/>
            <person name="Nowrousian M."/>
            <person name="Ottonello S."/>
            <person name="Baldrian P."/>
            <person name="Spatafora J.W."/>
            <person name="Henrissat B."/>
            <person name="Nagy L.G."/>
            <person name="Aury J.M."/>
            <person name="Wincker P."/>
            <person name="Grigoriev I.V."/>
            <person name="Bonfante P."/>
            <person name="Martin F.M."/>
        </authorList>
    </citation>
    <scope>NUCLEOTIDE SEQUENCE [LARGE SCALE GENOMIC DNA]</scope>
    <source>
        <strain evidence="2 3">ATCC MYA-4762</strain>
    </source>
</reference>
<dbReference type="OrthoDB" id="76567at2759"/>
<feature type="region of interest" description="Disordered" evidence="1">
    <location>
        <begin position="26"/>
        <end position="57"/>
    </location>
</feature>
<organism evidence="2 3">
    <name type="scientific">Terfezia boudieri ATCC MYA-4762</name>
    <dbReference type="NCBI Taxonomy" id="1051890"/>
    <lineage>
        <taxon>Eukaryota</taxon>
        <taxon>Fungi</taxon>
        <taxon>Dikarya</taxon>
        <taxon>Ascomycota</taxon>
        <taxon>Pezizomycotina</taxon>
        <taxon>Pezizomycetes</taxon>
        <taxon>Pezizales</taxon>
        <taxon>Pezizaceae</taxon>
        <taxon>Terfezia</taxon>
    </lineage>
</organism>
<evidence type="ECO:0000313" key="2">
    <source>
        <dbReference type="EMBL" id="RPB20022.1"/>
    </source>
</evidence>
<proteinExistence type="predicted"/>
<name>A0A3N4LF08_9PEZI</name>
<dbReference type="EMBL" id="ML121579">
    <property type="protein sequence ID" value="RPB20022.1"/>
    <property type="molecule type" value="Genomic_DNA"/>
</dbReference>
<dbReference type="Proteomes" id="UP000267821">
    <property type="component" value="Unassembled WGS sequence"/>
</dbReference>
<evidence type="ECO:0000313" key="3">
    <source>
        <dbReference type="Proteomes" id="UP000267821"/>
    </source>
</evidence>
<sequence>MAAYGMIGCNTSMRIRPQVCRAVTAPDTSPKAVETHPRTSAQRKYIPSAPSNSGVDKNCPPPQARILLNECATDYLHPRSASETTPEALQPQVENVLKAELRLLAGTAGTQPVLQSDPVPGVMVTISRGAYPTLEELYKALGTHSIFHTHADPTAATVLCINDLAPCEFHKLYNHLAPHLESFRIKIDFNDTTLIMRCPSEAHESGVDGWNSVWSLLKSQMPMPPELQSHIHWKKGQPDVNLPPLSPGGHRMKCPDACLGRVGERIPTLVLETGYSQMQEEVHNAAKTWLSRLIRDGIDSLEDHAVQCVILFKINENLTKIWLPAFRESLQKQDFNVNKDNAPHPATFLSMAALGSTALTLEIWRNERDIITGGLKREHTVLNRPTCTIPVCISEHHITTEELFDTWIWEYLSEVRERTNDIFFTLPGKPPIPRSTVSTDKQNKYFTLYLDDLTSPKDIPQDLRGEVWLNVPVKMWVWGYLLSQGVGFEGWKKEVVDGLGIAWAKWRSGNKENQEPNVGMENERRVLGDMGEDNGQPSVKRRKVEKGF</sequence>